<feature type="domain" description="Pyrrolo-quinoline quinone repeat" evidence="5">
    <location>
        <begin position="92"/>
        <end position="321"/>
    </location>
</feature>
<dbReference type="GO" id="GO:0009279">
    <property type="term" value="C:cell outer membrane"/>
    <property type="evidence" value="ECO:0007669"/>
    <property type="project" value="UniProtKB-SubCell"/>
</dbReference>
<evidence type="ECO:0000313" key="6">
    <source>
        <dbReference type="EMBL" id="OBX51829.1"/>
    </source>
</evidence>
<dbReference type="InterPro" id="IPR015943">
    <property type="entry name" value="WD40/YVTN_repeat-like_dom_sf"/>
</dbReference>
<dbReference type="PANTHER" id="PTHR34512">
    <property type="entry name" value="CELL SURFACE PROTEIN"/>
    <property type="match status" value="1"/>
</dbReference>
<evidence type="ECO:0000256" key="2">
    <source>
        <dbReference type="ARBA" id="ARBA00023136"/>
    </source>
</evidence>
<organism evidence="6 7">
    <name type="scientific">Moraxella nonliquefaciens</name>
    <dbReference type="NCBI Taxonomy" id="478"/>
    <lineage>
        <taxon>Bacteria</taxon>
        <taxon>Pseudomonadati</taxon>
        <taxon>Pseudomonadota</taxon>
        <taxon>Gammaproteobacteria</taxon>
        <taxon>Moraxellales</taxon>
        <taxon>Moraxellaceae</taxon>
        <taxon>Moraxella</taxon>
    </lineage>
</organism>
<dbReference type="GO" id="GO:0043165">
    <property type="term" value="P:Gram-negative-bacterium-type cell outer membrane assembly"/>
    <property type="evidence" value="ECO:0007669"/>
    <property type="project" value="UniProtKB-UniRule"/>
</dbReference>
<keyword evidence="4" id="KW-0564">Palmitate</keyword>
<dbReference type="OrthoDB" id="5173551at2"/>
<dbReference type="HAMAP" id="MF_00923">
    <property type="entry name" value="OM_assembly_BamB"/>
    <property type="match status" value="1"/>
</dbReference>
<dbReference type="Proteomes" id="UP000092671">
    <property type="component" value="Unassembled WGS sequence"/>
</dbReference>
<gene>
    <name evidence="4" type="primary">bamB</name>
    <name evidence="6" type="ORF">A9Z60_05980</name>
</gene>
<proteinExistence type="inferred from homology"/>
<dbReference type="InterPro" id="IPR011047">
    <property type="entry name" value="Quinoprotein_ADH-like_sf"/>
</dbReference>
<dbReference type="PANTHER" id="PTHR34512:SF30">
    <property type="entry name" value="OUTER MEMBRANE PROTEIN ASSEMBLY FACTOR BAMB"/>
    <property type="match status" value="1"/>
</dbReference>
<dbReference type="SUPFAM" id="SSF50998">
    <property type="entry name" value="Quinoprotein alcohol dehydrogenase-like"/>
    <property type="match status" value="1"/>
</dbReference>
<evidence type="ECO:0000259" key="5">
    <source>
        <dbReference type="Pfam" id="PF13360"/>
    </source>
</evidence>
<protein>
    <recommendedName>
        <fullName evidence="4">Outer membrane protein assembly factor BamB</fullName>
    </recommendedName>
</protein>
<name>A0A1B8PLG5_MORNO</name>
<dbReference type="EMBL" id="LZDN01000003">
    <property type="protein sequence ID" value="OBX51829.1"/>
    <property type="molecule type" value="Genomic_DNA"/>
</dbReference>
<dbReference type="Pfam" id="PF13360">
    <property type="entry name" value="PQQ_2"/>
    <property type="match status" value="1"/>
</dbReference>
<comment type="subcellular location">
    <subcellularLocation>
        <location evidence="4">Cell outer membrane</location>
        <topology evidence="4">Lipid-anchor</topology>
    </subcellularLocation>
</comment>
<dbReference type="InterPro" id="IPR018391">
    <property type="entry name" value="PQQ_b-propeller_rpt"/>
</dbReference>
<dbReference type="RefSeq" id="WP_066891943.1">
    <property type="nucleotide sequence ID" value="NZ_LZDN01000003.1"/>
</dbReference>
<keyword evidence="4" id="KW-0449">Lipoprotein</keyword>
<dbReference type="GO" id="GO:0051205">
    <property type="term" value="P:protein insertion into membrane"/>
    <property type="evidence" value="ECO:0007669"/>
    <property type="project" value="UniProtKB-UniRule"/>
</dbReference>
<dbReference type="InterPro" id="IPR002372">
    <property type="entry name" value="PQQ_rpt_dom"/>
</dbReference>
<evidence type="ECO:0000256" key="3">
    <source>
        <dbReference type="ARBA" id="ARBA00023237"/>
    </source>
</evidence>
<keyword evidence="1 4" id="KW-0732">Signal</keyword>
<evidence type="ECO:0000256" key="1">
    <source>
        <dbReference type="ARBA" id="ARBA00022729"/>
    </source>
</evidence>
<dbReference type="Gene3D" id="2.130.10.10">
    <property type="entry name" value="YVTN repeat-like/Quinoprotein amine dehydrogenase"/>
    <property type="match status" value="1"/>
</dbReference>
<keyword evidence="3 4" id="KW-0998">Cell outer membrane</keyword>
<evidence type="ECO:0000256" key="4">
    <source>
        <dbReference type="HAMAP-Rule" id="MF_00923"/>
    </source>
</evidence>
<comment type="similarity">
    <text evidence="4">Belongs to the BamB family.</text>
</comment>
<comment type="caution">
    <text evidence="6">The sequence shown here is derived from an EMBL/GenBank/DDBJ whole genome shotgun (WGS) entry which is preliminary data.</text>
</comment>
<dbReference type="SMART" id="SM00564">
    <property type="entry name" value="PQQ"/>
    <property type="match status" value="7"/>
</dbReference>
<dbReference type="AlphaFoldDB" id="A0A1B8PLG5"/>
<sequence length="392" mass="41619">MKHITKSLTVASVAVLALTATGCDRFGRSKASKNIPAKLVKIDNEMVILNKVASFSLPQAGGRFKGVYANKKDVIDLQVAQLGDMLIAASGTGVVSAFDGNVQAWSVNVGDTITSGVATDGRLAVVGTRSGKVVAFDAMSGNVVWERNLSSSSLAPALIGEGRVMILTNDGVIYALNANDGNQVWQFSTQNPTISVRGAATPIHLDTNTALFGTADGRIHAINPQVGTPLWTRRIGRAIGGSRVHQMSDVDGTPLVVGQYLYVPSYSGQLTGFDMSTGRALFVSELASTKSLALLGNQLIGTSIHGDVVAFDAMTGDVVWENSELKYRRLTNPVTIGNHVAVGDLDGVVHVFDNTGKIISRTNTKGQLTSLQVQQNRLYTQSSQDVVTVWQF</sequence>
<evidence type="ECO:0000313" key="7">
    <source>
        <dbReference type="Proteomes" id="UP000092671"/>
    </source>
</evidence>
<reference evidence="6 7" key="1">
    <citation type="submission" date="2016-06" db="EMBL/GenBank/DDBJ databases">
        <title>Draft genome of Moraxella nonliquefaciens CCUG 60284.</title>
        <authorList>
            <person name="Salva-Serra F."/>
            <person name="Engstrom-Jakobsson H."/>
            <person name="Thorell K."/>
            <person name="Gonzales-Siles L."/>
            <person name="Karlsson R."/>
            <person name="Boulund F."/>
            <person name="Engstrand L."/>
            <person name="Kristiansson E."/>
            <person name="Moore E."/>
        </authorList>
    </citation>
    <scope>NUCLEOTIDE SEQUENCE [LARGE SCALE GENOMIC DNA]</scope>
    <source>
        <strain evidence="6 7">CCUG 60284</strain>
    </source>
</reference>
<dbReference type="InterPro" id="IPR017687">
    <property type="entry name" value="BamB"/>
</dbReference>
<dbReference type="PROSITE" id="PS51257">
    <property type="entry name" value="PROKAR_LIPOPROTEIN"/>
    <property type="match status" value="1"/>
</dbReference>
<dbReference type="NCBIfam" id="TIGR03300">
    <property type="entry name" value="assembly_YfgL"/>
    <property type="match status" value="1"/>
</dbReference>
<keyword evidence="2 4" id="KW-0472">Membrane</keyword>
<comment type="subunit">
    <text evidence="4">Part of the Bam complex.</text>
</comment>
<comment type="function">
    <text evidence="4">Part of the outer membrane protein assembly complex, which is involved in assembly and insertion of beta-barrel proteins into the outer membrane.</text>
</comment>
<accession>A0A1B8PLG5</accession>